<keyword evidence="3" id="KW-1185">Reference proteome</keyword>
<reference evidence="2 3" key="1">
    <citation type="journal article" date="2024" name="Plant Biotechnol. J.">
        <title>Dendrobium thyrsiflorum genome and its molecular insights into genes involved in important horticultural traits.</title>
        <authorList>
            <person name="Chen B."/>
            <person name="Wang J.Y."/>
            <person name="Zheng P.J."/>
            <person name="Li K.L."/>
            <person name="Liang Y.M."/>
            <person name="Chen X.F."/>
            <person name="Zhang C."/>
            <person name="Zhao X."/>
            <person name="He X."/>
            <person name="Zhang G.Q."/>
            <person name="Liu Z.J."/>
            <person name="Xu Q."/>
        </authorList>
    </citation>
    <scope>NUCLEOTIDE SEQUENCE [LARGE SCALE GENOMIC DNA]</scope>
    <source>
        <strain evidence="2">GZMU011</strain>
    </source>
</reference>
<accession>A0ABD0V7H6</accession>
<evidence type="ECO:0000313" key="2">
    <source>
        <dbReference type="EMBL" id="KAL0921184.1"/>
    </source>
</evidence>
<protein>
    <submittedName>
        <fullName evidence="2">Uncharacterized protein</fullName>
    </submittedName>
</protein>
<evidence type="ECO:0000313" key="3">
    <source>
        <dbReference type="Proteomes" id="UP001552299"/>
    </source>
</evidence>
<evidence type="ECO:0000256" key="1">
    <source>
        <dbReference type="SAM" id="MobiDB-lite"/>
    </source>
</evidence>
<proteinExistence type="predicted"/>
<dbReference type="Proteomes" id="UP001552299">
    <property type="component" value="Unassembled WGS sequence"/>
</dbReference>
<dbReference type="EMBL" id="JANQDX010000007">
    <property type="protein sequence ID" value="KAL0921184.1"/>
    <property type="molecule type" value="Genomic_DNA"/>
</dbReference>
<feature type="compositionally biased region" description="Basic and acidic residues" evidence="1">
    <location>
        <begin position="20"/>
        <end position="31"/>
    </location>
</feature>
<feature type="region of interest" description="Disordered" evidence="1">
    <location>
        <begin position="1"/>
        <end position="31"/>
    </location>
</feature>
<gene>
    <name evidence="2" type="ORF">M5K25_008232</name>
</gene>
<sequence length="233" mass="26440">MLKQKQQPLLRLYKKHRTKRDNNPEGQERRSCNILPMKKDDRQRKSEERRASNLFGDIMPGGEEWLIKRISAEEGATSSVGKLRLGKGIELASEMIGLDFEASREDSGYVGLAKVRREFDDTRWLGRSSAIIGGWEEVRRSDRIPAIVDGLTVVEKNSSNGGQIGKILTVVDEQAEVRRWSGRTPAVVGGNVAEMMMLWWISGFTLRDRIENLAIIDKTMEKKDLCSRSHVVE</sequence>
<dbReference type="AlphaFoldDB" id="A0ABD0V7H6"/>
<name>A0ABD0V7H6_DENTH</name>
<comment type="caution">
    <text evidence="2">The sequence shown here is derived from an EMBL/GenBank/DDBJ whole genome shotgun (WGS) entry which is preliminary data.</text>
</comment>
<organism evidence="2 3">
    <name type="scientific">Dendrobium thyrsiflorum</name>
    <name type="common">Pinecone-like raceme dendrobium</name>
    <name type="synonym">Orchid</name>
    <dbReference type="NCBI Taxonomy" id="117978"/>
    <lineage>
        <taxon>Eukaryota</taxon>
        <taxon>Viridiplantae</taxon>
        <taxon>Streptophyta</taxon>
        <taxon>Embryophyta</taxon>
        <taxon>Tracheophyta</taxon>
        <taxon>Spermatophyta</taxon>
        <taxon>Magnoliopsida</taxon>
        <taxon>Liliopsida</taxon>
        <taxon>Asparagales</taxon>
        <taxon>Orchidaceae</taxon>
        <taxon>Epidendroideae</taxon>
        <taxon>Malaxideae</taxon>
        <taxon>Dendrobiinae</taxon>
        <taxon>Dendrobium</taxon>
    </lineage>
</organism>